<comment type="similarity">
    <text evidence="2">Belongs to the NAD(P)-dependent epimerase/dehydratase family. Dihydroflavonol-4-reductase subfamily.</text>
</comment>
<evidence type="ECO:0000313" key="5">
    <source>
        <dbReference type="Proteomes" id="UP000886523"/>
    </source>
</evidence>
<evidence type="ECO:0000259" key="3">
    <source>
        <dbReference type="Pfam" id="PF01370"/>
    </source>
</evidence>
<dbReference type="PANTHER" id="PTHR10366">
    <property type="entry name" value="NAD DEPENDENT EPIMERASE/DEHYDRATASE"/>
    <property type="match status" value="1"/>
</dbReference>
<dbReference type="PANTHER" id="PTHR10366:SF562">
    <property type="entry name" value="ALDEHYDE REDUCTASE II (AFU_ORTHOLOGUE AFUA_1G11360)"/>
    <property type="match status" value="1"/>
</dbReference>
<reference evidence="4" key="1">
    <citation type="journal article" date="2020" name="Nat. Commun.">
        <title>Large-scale genome sequencing of mycorrhizal fungi provides insights into the early evolution of symbiotic traits.</title>
        <authorList>
            <person name="Miyauchi S."/>
            <person name="Kiss E."/>
            <person name="Kuo A."/>
            <person name="Drula E."/>
            <person name="Kohler A."/>
            <person name="Sanchez-Garcia M."/>
            <person name="Morin E."/>
            <person name="Andreopoulos B."/>
            <person name="Barry K.W."/>
            <person name="Bonito G."/>
            <person name="Buee M."/>
            <person name="Carver A."/>
            <person name="Chen C."/>
            <person name="Cichocki N."/>
            <person name="Clum A."/>
            <person name="Culley D."/>
            <person name="Crous P.W."/>
            <person name="Fauchery L."/>
            <person name="Girlanda M."/>
            <person name="Hayes R.D."/>
            <person name="Keri Z."/>
            <person name="LaButti K."/>
            <person name="Lipzen A."/>
            <person name="Lombard V."/>
            <person name="Magnuson J."/>
            <person name="Maillard F."/>
            <person name="Murat C."/>
            <person name="Nolan M."/>
            <person name="Ohm R.A."/>
            <person name="Pangilinan J."/>
            <person name="Pereira M.F."/>
            <person name="Perotto S."/>
            <person name="Peter M."/>
            <person name="Pfister S."/>
            <person name="Riley R."/>
            <person name="Sitrit Y."/>
            <person name="Stielow J.B."/>
            <person name="Szollosi G."/>
            <person name="Zifcakova L."/>
            <person name="Stursova M."/>
            <person name="Spatafora J.W."/>
            <person name="Tedersoo L."/>
            <person name="Vaario L.M."/>
            <person name="Yamada A."/>
            <person name="Yan M."/>
            <person name="Wang P."/>
            <person name="Xu J."/>
            <person name="Bruns T."/>
            <person name="Baldrian P."/>
            <person name="Vilgalys R."/>
            <person name="Dunand C."/>
            <person name="Henrissat B."/>
            <person name="Grigoriev I.V."/>
            <person name="Hibbett D."/>
            <person name="Nagy L.G."/>
            <person name="Martin F.M."/>
        </authorList>
    </citation>
    <scope>NUCLEOTIDE SEQUENCE</scope>
    <source>
        <strain evidence="4">UP504</strain>
    </source>
</reference>
<dbReference type="GO" id="GO:0016616">
    <property type="term" value="F:oxidoreductase activity, acting on the CH-OH group of donors, NAD or NADP as acceptor"/>
    <property type="evidence" value="ECO:0007669"/>
    <property type="project" value="TreeGrafter"/>
</dbReference>
<evidence type="ECO:0000256" key="2">
    <source>
        <dbReference type="ARBA" id="ARBA00023445"/>
    </source>
</evidence>
<dbReference type="OrthoDB" id="2735536at2759"/>
<evidence type="ECO:0000313" key="4">
    <source>
        <dbReference type="EMBL" id="KAF9507606.1"/>
    </source>
</evidence>
<feature type="domain" description="NAD-dependent epimerase/dehydratase" evidence="3">
    <location>
        <begin position="10"/>
        <end position="268"/>
    </location>
</feature>
<name>A0A9P6DM58_9AGAM</name>
<dbReference type="InterPro" id="IPR001509">
    <property type="entry name" value="Epimerase_deHydtase"/>
</dbReference>
<keyword evidence="5" id="KW-1185">Reference proteome</keyword>
<evidence type="ECO:0000256" key="1">
    <source>
        <dbReference type="ARBA" id="ARBA00023002"/>
    </source>
</evidence>
<dbReference type="InterPro" id="IPR050425">
    <property type="entry name" value="NAD(P)_dehydrat-like"/>
</dbReference>
<dbReference type="InterPro" id="IPR036291">
    <property type="entry name" value="NAD(P)-bd_dom_sf"/>
</dbReference>
<proteinExistence type="inferred from homology"/>
<comment type="caution">
    <text evidence="4">The sequence shown here is derived from an EMBL/GenBank/DDBJ whole genome shotgun (WGS) entry which is preliminary data.</text>
</comment>
<keyword evidence="1" id="KW-0560">Oxidoreductase</keyword>
<dbReference type="SUPFAM" id="SSF51735">
    <property type="entry name" value="NAD(P)-binding Rossmann-fold domains"/>
    <property type="match status" value="1"/>
</dbReference>
<organism evidence="4 5">
    <name type="scientific">Hydnum rufescens UP504</name>
    <dbReference type="NCBI Taxonomy" id="1448309"/>
    <lineage>
        <taxon>Eukaryota</taxon>
        <taxon>Fungi</taxon>
        <taxon>Dikarya</taxon>
        <taxon>Basidiomycota</taxon>
        <taxon>Agaricomycotina</taxon>
        <taxon>Agaricomycetes</taxon>
        <taxon>Cantharellales</taxon>
        <taxon>Hydnaceae</taxon>
        <taxon>Hydnum</taxon>
    </lineage>
</organism>
<gene>
    <name evidence="4" type="ORF">BS47DRAFT_1385067</name>
</gene>
<protein>
    <recommendedName>
        <fullName evidence="3">NAD-dependent epimerase/dehydratase domain-containing protein</fullName>
    </recommendedName>
</protein>
<dbReference type="Gene3D" id="3.40.50.720">
    <property type="entry name" value="NAD(P)-binding Rossmann-like Domain"/>
    <property type="match status" value="1"/>
</dbReference>
<dbReference type="EMBL" id="MU129076">
    <property type="protein sequence ID" value="KAF9507606.1"/>
    <property type="molecule type" value="Genomic_DNA"/>
</dbReference>
<dbReference type="Proteomes" id="UP000886523">
    <property type="component" value="Unassembled WGS sequence"/>
</dbReference>
<dbReference type="AlphaFoldDB" id="A0A9P6DM58"/>
<dbReference type="Pfam" id="PF01370">
    <property type="entry name" value="Epimerase"/>
    <property type="match status" value="1"/>
</dbReference>
<sequence>MTPITSPSRILVTGANGYIATWIIKAILDNGHTVIGTVRSSSKGEYLRKLFGDKFSYTLVPNIGEAGAFDEAVKQDIDGVVHSASPVSSQGLTTGLSSGMLSVVQQISWRVCRNMVYEVLSGGVHRLGVKRVVLTSSVAACLEPKEGQYTYTETDWNVTSPKIVEKGGPEAGGHLYRASKVLAERAAWDFVKKQNSFDLVTILPTVVFGPVIQEVNGVDSLSPTPGLFWRNVTQTHAMTGKGLSLNSVDVRDVALAHAIALESPVAGGERFLLSAQPFQFQDQKDILREAGFTEIPEGVPGSGKTTVPDVIADGSKVTRVLGIKYRSHEEMVVDTYKSLKELLSK</sequence>
<accession>A0A9P6DM58</accession>